<keyword evidence="3" id="KW-1185">Reference proteome</keyword>
<gene>
    <name evidence="2" type="ORF">DVH24_042768</name>
</gene>
<feature type="compositionally biased region" description="Polar residues" evidence="1">
    <location>
        <begin position="112"/>
        <end position="131"/>
    </location>
</feature>
<dbReference type="Proteomes" id="UP000290289">
    <property type="component" value="Chromosome 15"/>
</dbReference>
<dbReference type="EMBL" id="RDQH01000341">
    <property type="protein sequence ID" value="RXH75981.1"/>
    <property type="molecule type" value="Genomic_DNA"/>
</dbReference>
<evidence type="ECO:0000313" key="3">
    <source>
        <dbReference type="Proteomes" id="UP000290289"/>
    </source>
</evidence>
<dbReference type="AlphaFoldDB" id="A0A498I3F3"/>
<organism evidence="2 3">
    <name type="scientific">Malus domestica</name>
    <name type="common">Apple</name>
    <name type="synonym">Pyrus malus</name>
    <dbReference type="NCBI Taxonomy" id="3750"/>
    <lineage>
        <taxon>Eukaryota</taxon>
        <taxon>Viridiplantae</taxon>
        <taxon>Streptophyta</taxon>
        <taxon>Embryophyta</taxon>
        <taxon>Tracheophyta</taxon>
        <taxon>Spermatophyta</taxon>
        <taxon>Magnoliopsida</taxon>
        <taxon>eudicotyledons</taxon>
        <taxon>Gunneridae</taxon>
        <taxon>Pentapetalae</taxon>
        <taxon>rosids</taxon>
        <taxon>fabids</taxon>
        <taxon>Rosales</taxon>
        <taxon>Rosaceae</taxon>
        <taxon>Amygdaloideae</taxon>
        <taxon>Maleae</taxon>
        <taxon>Malus</taxon>
    </lineage>
</organism>
<sequence length="163" mass="17443">MVHFLRFITLQLIFRTKRVCFTTRIFVLQSNTLPSKILLITRCRSVTNAPPVLSAPTASAVSATLIGEPTPLIKATLMASQVLASSTRSMHGDHRTSHSPDGGSGNPKMSACSLTSSLGGQTNSLRNQDCSPNKKMSMILRALQMSGLQIPMPAPNLAPPLTS</sequence>
<reference evidence="2 3" key="1">
    <citation type="submission" date="2018-10" db="EMBL/GenBank/DDBJ databases">
        <title>A high-quality apple genome assembly.</title>
        <authorList>
            <person name="Hu J."/>
        </authorList>
    </citation>
    <scope>NUCLEOTIDE SEQUENCE [LARGE SCALE GENOMIC DNA]</scope>
    <source>
        <strain evidence="3">cv. HFTH1</strain>
        <tissue evidence="2">Young leaf</tissue>
    </source>
</reference>
<evidence type="ECO:0000256" key="1">
    <source>
        <dbReference type="SAM" id="MobiDB-lite"/>
    </source>
</evidence>
<feature type="region of interest" description="Disordered" evidence="1">
    <location>
        <begin position="84"/>
        <end position="132"/>
    </location>
</feature>
<evidence type="ECO:0000313" key="2">
    <source>
        <dbReference type="EMBL" id="RXH75981.1"/>
    </source>
</evidence>
<proteinExistence type="predicted"/>
<name>A0A498I3F3_MALDO</name>
<protein>
    <submittedName>
        <fullName evidence="2">Uncharacterized protein</fullName>
    </submittedName>
</protein>
<comment type="caution">
    <text evidence="2">The sequence shown here is derived from an EMBL/GenBank/DDBJ whole genome shotgun (WGS) entry which is preliminary data.</text>
</comment>
<accession>A0A498I3F3</accession>